<evidence type="ECO:0008006" key="3">
    <source>
        <dbReference type="Google" id="ProtNLM"/>
    </source>
</evidence>
<comment type="caution">
    <text evidence="1">The sequence shown here is derived from an EMBL/GenBank/DDBJ whole genome shotgun (WGS) entry which is preliminary data.</text>
</comment>
<organism evidence="1 2">
    <name type="scientific">Streptomyces coacervatus</name>
    <dbReference type="NCBI Taxonomy" id="647381"/>
    <lineage>
        <taxon>Bacteria</taxon>
        <taxon>Bacillati</taxon>
        <taxon>Actinomycetota</taxon>
        <taxon>Actinomycetes</taxon>
        <taxon>Kitasatosporales</taxon>
        <taxon>Streptomycetaceae</taxon>
        <taxon>Streptomyces</taxon>
    </lineage>
</organism>
<dbReference type="EMBL" id="BAABDE010000050">
    <property type="protein sequence ID" value="GAA3846083.1"/>
    <property type="molecule type" value="Genomic_DNA"/>
</dbReference>
<dbReference type="SUPFAM" id="SSF53335">
    <property type="entry name" value="S-adenosyl-L-methionine-dependent methyltransferases"/>
    <property type="match status" value="1"/>
</dbReference>
<dbReference type="InterPro" id="IPR029063">
    <property type="entry name" value="SAM-dependent_MTases_sf"/>
</dbReference>
<evidence type="ECO:0000313" key="1">
    <source>
        <dbReference type="EMBL" id="GAA3846083.1"/>
    </source>
</evidence>
<sequence>MQTEDGQYLARLEQALQPSAPIPPGDRWTAAPDLLLYLVEQIRSRRPALTVELGSGISTLWLATALRTYGIPGRLVSLEHDPDYHEQTTQELSRLGLGEFAEVRLAPLEQCDVQGETCSWYAESAWHDLSGCGLLFVDGPPGWTAPLARYPAVPLLADALAPGAVVLLDDYDRADEQAIAARWIQQHPTWSLERIAHRKGTAALHLPDTNPS</sequence>
<gene>
    <name evidence="1" type="ORF">GCM10022403_092330</name>
</gene>
<dbReference type="Gene3D" id="3.40.50.150">
    <property type="entry name" value="Vaccinia Virus protein VP39"/>
    <property type="match status" value="1"/>
</dbReference>
<reference evidence="2" key="1">
    <citation type="journal article" date="2019" name="Int. J. Syst. Evol. Microbiol.">
        <title>The Global Catalogue of Microorganisms (GCM) 10K type strain sequencing project: providing services to taxonomists for standard genome sequencing and annotation.</title>
        <authorList>
            <consortium name="The Broad Institute Genomics Platform"/>
            <consortium name="The Broad Institute Genome Sequencing Center for Infectious Disease"/>
            <person name="Wu L."/>
            <person name="Ma J."/>
        </authorList>
    </citation>
    <scope>NUCLEOTIDE SEQUENCE [LARGE SCALE GENOMIC DNA]</scope>
    <source>
        <strain evidence="2">JCM 17138</strain>
    </source>
</reference>
<protein>
    <recommendedName>
        <fullName evidence="3">Class I SAM-dependent methyltransferase</fullName>
    </recommendedName>
</protein>
<proteinExistence type="predicted"/>
<dbReference type="RefSeq" id="WP_275781519.1">
    <property type="nucleotide sequence ID" value="NZ_BAABDE010000050.1"/>
</dbReference>
<accession>A0ABP7JJ04</accession>
<keyword evidence="2" id="KW-1185">Reference proteome</keyword>
<dbReference type="Proteomes" id="UP001501009">
    <property type="component" value="Unassembled WGS sequence"/>
</dbReference>
<dbReference type="Pfam" id="PF13578">
    <property type="entry name" value="Methyltransf_24"/>
    <property type="match status" value="1"/>
</dbReference>
<evidence type="ECO:0000313" key="2">
    <source>
        <dbReference type="Proteomes" id="UP001501009"/>
    </source>
</evidence>
<name>A0ABP7JJ04_9ACTN</name>